<dbReference type="GO" id="GO:0005524">
    <property type="term" value="F:ATP binding"/>
    <property type="evidence" value="ECO:0007669"/>
    <property type="project" value="UniProtKB-KW"/>
</dbReference>
<dbReference type="InterPro" id="IPR001320">
    <property type="entry name" value="Iontro_rcpt_C"/>
</dbReference>
<dbReference type="SMART" id="SM00062">
    <property type="entry name" value="PBPb"/>
    <property type="match status" value="1"/>
</dbReference>
<dbReference type="GO" id="GO:0015276">
    <property type="term" value="F:ligand-gated monoatomic ion channel activity"/>
    <property type="evidence" value="ECO:0007669"/>
    <property type="project" value="InterPro"/>
</dbReference>
<dbReference type="SUPFAM" id="SSF53850">
    <property type="entry name" value="Periplasmic binding protein-like II"/>
    <property type="match status" value="1"/>
</dbReference>
<reference evidence="13 14" key="1">
    <citation type="submission" date="2016-11" db="EMBL/GenBank/DDBJ databases">
        <authorList>
            <person name="Jaros S."/>
            <person name="Januszkiewicz K."/>
            <person name="Wedrychowicz H."/>
        </authorList>
    </citation>
    <scope>NUCLEOTIDE SEQUENCE [LARGE SCALE GENOMIC DNA]</scope>
    <source>
        <strain evidence="13 14">DSM 44666</strain>
    </source>
</reference>
<dbReference type="Gene3D" id="3.30.565.10">
    <property type="entry name" value="Histidine kinase-like ATPase, C-terminal domain"/>
    <property type="match status" value="1"/>
</dbReference>
<sequence length="670" mass="77312">MRKRFLLMFIFLICFFVPFPATGEGKSTQVIRIAGDRNLPPFEYFSSSGVYSGFNVDMMNAISLQTGIRFEFYPMPWNQAIQALHQGKIDAIQGMKYSVEREKTYSFSKPYFLSSQAIFVRSDNIHIQEVADLIQNRVAVQRGDVAHDLLKRGSQIKLIEVDNQNEAIQLLSKNKIDAFVGNRITGQYFIQKNHKQKQIKIVGDPLDPQAYSLAVMPKNSHLIPIINEGIDKVKQSGIYDQIEHKWFGEYILPAKLNVDQWMFWIRTGLCIASIVLIAVVWWNRMLQREVERRTQEIATINRKLEEKMGLLEDNLLFQQQLLDSAYSCLITLDRSGAISMFNHRAQSMLLGENIVGTPYIHTPIVNLIPAKKIEACLHQNEVFLQVETEWVKNHERKIITYSLFPLFNRDQENIGVILNFSDITHKKELERRISEANRLRALGQLMAGIAHEIRNPLTSMLAYTQLLPKKRESEEFCTYYSQQIVNEIERLNQLVDDLLNYSRPKKSTPTLFELQPFTENILRLFNQKVVEKRILVKVEIPENCHVFADRQQLQQILMNMVINAIDALEERGELNIHATELESKTRITIEDNGCGIEQEDLNKLFEPFFTKKNNGVGLGLSISYQLIKENHGSIEVRSLHGQGTTFILTFPSHDLNETENPSEAISHHYQ</sequence>
<keyword evidence="14" id="KW-1185">Reference proteome</keyword>
<dbReference type="SMART" id="SM00387">
    <property type="entry name" value="HATPase_c"/>
    <property type="match status" value="1"/>
</dbReference>
<evidence type="ECO:0000259" key="12">
    <source>
        <dbReference type="PROSITE" id="PS50109"/>
    </source>
</evidence>
<dbReference type="STRING" id="112248.SAMN05444392_101108"/>
<feature type="signal peptide" evidence="11">
    <location>
        <begin position="1"/>
        <end position="23"/>
    </location>
</feature>
<name>A0A1M4SRW1_9BACL</name>
<dbReference type="EMBL" id="FQVL01000001">
    <property type="protein sequence ID" value="SHE34939.1"/>
    <property type="molecule type" value="Genomic_DNA"/>
</dbReference>
<dbReference type="GO" id="GO:0016020">
    <property type="term" value="C:membrane"/>
    <property type="evidence" value="ECO:0007669"/>
    <property type="project" value="InterPro"/>
</dbReference>
<evidence type="ECO:0000256" key="4">
    <source>
        <dbReference type="ARBA" id="ARBA00022679"/>
    </source>
</evidence>
<dbReference type="InterPro" id="IPR003594">
    <property type="entry name" value="HATPase_dom"/>
</dbReference>
<dbReference type="InterPro" id="IPR036097">
    <property type="entry name" value="HisK_dim/P_sf"/>
</dbReference>
<keyword evidence="6" id="KW-0418">Kinase</keyword>
<dbReference type="Pfam" id="PF02518">
    <property type="entry name" value="HATPase_c"/>
    <property type="match status" value="1"/>
</dbReference>
<evidence type="ECO:0000256" key="7">
    <source>
        <dbReference type="ARBA" id="ARBA00022840"/>
    </source>
</evidence>
<keyword evidence="3" id="KW-0597">Phosphoprotein</keyword>
<dbReference type="PANTHER" id="PTHR43065:SF10">
    <property type="entry name" value="PEROXIDE STRESS-ACTIVATED HISTIDINE KINASE MAK3"/>
    <property type="match status" value="1"/>
</dbReference>
<dbReference type="InterPro" id="IPR004358">
    <property type="entry name" value="Sig_transdc_His_kin-like_C"/>
</dbReference>
<keyword evidence="4" id="KW-0808">Transferase</keyword>
<feature type="domain" description="Histidine kinase" evidence="12">
    <location>
        <begin position="448"/>
        <end position="654"/>
    </location>
</feature>
<dbReference type="SUPFAM" id="SSF55874">
    <property type="entry name" value="ATPase domain of HSP90 chaperone/DNA topoisomerase II/histidine kinase"/>
    <property type="match status" value="1"/>
</dbReference>
<keyword evidence="7" id="KW-0067">ATP-binding</keyword>
<dbReference type="Gene3D" id="3.30.450.20">
    <property type="entry name" value="PAS domain"/>
    <property type="match status" value="1"/>
</dbReference>
<dbReference type="InterPro" id="IPR036890">
    <property type="entry name" value="HATPase_C_sf"/>
</dbReference>
<evidence type="ECO:0000256" key="9">
    <source>
        <dbReference type="SAM" id="Coils"/>
    </source>
</evidence>
<dbReference type="Proteomes" id="UP000184476">
    <property type="component" value="Unassembled WGS sequence"/>
</dbReference>
<comment type="catalytic activity">
    <reaction evidence="1">
        <text>ATP + protein L-histidine = ADP + protein N-phospho-L-histidine.</text>
        <dbReference type="EC" id="2.7.13.3"/>
    </reaction>
</comment>
<dbReference type="CDD" id="cd00082">
    <property type="entry name" value="HisKA"/>
    <property type="match status" value="1"/>
</dbReference>
<feature type="coiled-coil region" evidence="9">
    <location>
        <begin position="283"/>
        <end position="321"/>
    </location>
</feature>
<evidence type="ECO:0000256" key="6">
    <source>
        <dbReference type="ARBA" id="ARBA00022777"/>
    </source>
</evidence>
<dbReference type="InterPro" id="IPR001638">
    <property type="entry name" value="Solute-binding_3/MltF_N"/>
</dbReference>
<dbReference type="Gene3D" id="1.10.287.130">
    <property type="match status" value="1"/>
</dbReference>
<evidence type="ECO:0000256" key="11">
    <source>
        <dbReference type="SAM" id="SignalP"/>
    </source>
</evidence>
<accession>A0A1M4SRW1</accession>
<dbReference type="SUPFAM" id="SSF47384">
    <property type="entry name" value="Homodimeric domain of signal transducing histidine kinase"/>
    <property type="match status" value="1"/>
</dbReference>
<proteinExistence type="predicted"/>
<dbReference type="GO" id="GO:0000155">
    <property type="term" value="F:phosphorelay sensor kinase activity"/>
    <property type="evidence" value="ECO:0007669"/>
    <property type="project" value="InterPro"/>
</dbReference>
<gene>
    <name evidence="13" type="ORF">SAMN05444392_101108</name>
</gene>
<dbReference type="Pfam" id="PF00497">
    <property type="entry name" value="SBP_bac_3"/>
    <property type="match status" value="1"/>
</dbReference>
<dbReference type="CDD" id="cd13704">
    <property type="entry name" value="PBP2_HisK"/>
    <property type="match status" value="1"/>
</dbReference>
<evidence type="ECO:0000256" key="1">
    <source>
        <dbReference type="ARBA" id="ARBA00000085"/>
    </source>
</evidence>
<keyword evidence="10" id="KW-0472">Membrane</keyword>
<dbReference type="EC" id="2.7.13.3" evidence="2"/>
<dbReference type="InterPro" id="IPR005467">
    <property type="entry name" value="His_kinase_dom"/>
</dbReference>
<dbReference type="SMART" id="SM00079">
    <property type="entry name" value="PBPe"/>
    <property type="match status" value="1"/>
</dbReference>
<evidence type="ECO:0000313" key="14">
    <source>
        <dbReference type="Proteomes" id="UP000184476"/>
    </source>
</evidence>
<feature type="chain" id="PRO_5009907386" description="histidine kinase" evidence="11">
    <location>
        <begin position="24"/>
        <end position="670"/>
    </location>
</feature>
<evidence type="ECO:0000256" key="2">
    <source>
        <dbReference type="ARBA" id="ARBA00012438"/>
    </source>
</evidence>
<protein>
    <recommendedName>
        <fullName evidence="2">histidine kinase</fullName>
        <ecNumber evidence="2">2.7.13.3</ecNumber>
    </recommendedName>
</protein>
<evidence type="ECO:0000256" key="8">
    <source>
        <dbReference type="ARBA" id="ARBA00023012"/>
    </source>
</evidence>
<keyword evidence="5" id="KW-0547">Nucleotide-binding</keyword>
<evidence type="ECO:0000256" key="10">
    <source>
        <dbReference type="SAM" id="Phobius"/>
    </source>
</evidence>
<dbReference type="Pfam" id="PF00512">
    <property type="entry name" value="HisKA"/>
    <property type="match status" value="1"/>
</dbReference>
<dbReference type="SMART" id="SM00388">
    <property type="entry name" value="HisKA"/>
    <property type="match status" value="1"/>
</dbReference>
<evidence type="ECO:0000313" key="13">
    <source>
        <dbReference type="EMBL" id="SHE34939.1"/>
    </source>
</evidence>
<feature type="transmembrane region" description="Helical" evidence="10">
    <location>
        <begin position="261"/>
        <end position="283"/>
    </location>
</feature>
<evidence type="ECO:0000256" key="3">
    <source>
        <dbReference type="ARBA" id="ARBA00022553"/>
    </source>
</evidence>
<keyword evidence="8" id="KW-0902">Two-component regulatory system</keyword>
<dbReference type="PANTHER" id="PTHR43065">
    <property type="entry name" value="SENSOR HISTIDINE KINASE"/>
    <property type="match status" value="1"/>
</dbReference>
<dbReference type="Gene3D" id="3.40.190.10">
    <property type="entry name" value="Periplasmic binding protein-like II"/>
    <property type="match status" value="2"/>
</dbReference>
<dbReference type="PROSITE" id="PS50109">
    <property type="entry name" value="HIS_KIN"/>
    <property type="match status" value="1"/>
</dbReference>
<keyword evidence="11" id="KW-0732">Signal</keyword>
<evidence type="ECO:0000256" key="5">
    <source>
        <dbReference type="ARBA" id="ARBA00022741"/>
    </source>
</evidence>
<dbReference type="RefSeq" id="WP_073150290.1">
    <property type="nucleotide sequence ID" value="NZ_FQVL01000001.1"/>
</dbReference>
<dbReference type="AlphaFoldDB" id="A0A1M4SRW1"/>
<dbReference type="InterPro" id="IPR035965">
    <property type="entry name" value="PAS-like_dom_sf"/>
</dbReference>
<dbReference type="SUPFAM" id="SSF55785">
    <property type="entry name" value="PYP-like sensor domain (PAS domain)"/>
    <property type="match status" value="1"/>
</dbReference>
<keyword evidence="10" id="KW-1133">Transmembrane helix</keyword>
<keyword evidence="9" id="KW-0175">Coiled coil</keyword>
<dbReference type="PRINTS" id="PR00344">
    <property type="entry name" value="BCTRLSENSOR"/>
</dbReference>
<dbReference type="InterPro" id="IPR003661">
    <property type="entry name" value="HisK_dim/P_dom"/>
</dbReference>
<keyword evidence="10" id="KW-0812">Transmembrane</keyword>
<organism evidence="13 14">
    <name type="scientific">Seinonella peptonophila</name>
    <dbReference type="NCBI Taxonomy" id="112248"/>
    <lineage>
        <taxon>Bacteria</taxon>
        <taxon>Bacillati</taxon>
        <taxon>Bacillota</taxon>
        <taxon>Bacilli</taxon>
        <taxon>Bacillales</taxon>
        <taxon>Thermoactinomycetaceae</taxon>
        <taxon>Seinonella</taxon>
    </lineage>
</organism>